<keyword evidence="9" id="KW-1185">Reference proteome</keyword>
<protein>
    <submittedName>
        <fullName evidence="8">Putative glucan 1,3-beta-glucosidase A</fullName>
    </submittedName>
</protein>
<dbReference type="SUPFAM" id="SSF50405">
    <property type="entry name" value="Actin-crosslinking proteins"/>
    <property type="match status" value="1"/>
</dbReference>
<dbReference type="PANTHER" id="PTHR10551:SF13">
    <property type="entry name" value="GLUCAN 1,3-BETA-GLUCOSIDASE ARB_04467-RELATED"/>
    <property type="match status" value="1"/>
</dbReference>
<proteinExistence type="inferred from homology"/>
<dbReference type="Gene3D" id="2.80.10.50">
    <property type="match status" value="1"/>
</dbReference>
<evidence type="ECO:0000256" key="5">
    <source>
        <dbReference type="SAM" id="SignalP"/>
    </source>
</evidence>
<keyword evidence="3 4" id="KW-0326">Glycosidase</keyword>
<dbReference type="InterPro" id="IPR057232">
    <property type="entry name" value="DUF7910"/>
</dbReference>
<feature type="chain" id="PRO_5004927907" evidence="5">
    <location>
        <begin position="28"/>
        <end position="525"/>
    </location>
</feature>
<sequence>MAFNSFAYHLLVLYFFFSFSLVSPAQISNFKLPLKAVNLGNWLVIERWMKPSLFDEIPNNELLCYYDGTQIQLKSTKFQKYLTAENGGGASVVANRDSASGWETFKLRRIDENTFNLRVFKKQFLNKDPDTRIVAISNAGENLEPFQILKQNGSRRQVGNNIEYRVRIEAPNGLFLQVKSDTEVTADYAGSRWEDENPSVFIMTILSDKNLGGEYQLTNGYGPTRAPQVLQDHRNSYITEQDFSFLLSKGLNAVRIPVGWWIIYDSPPKPFVGGSLQALDNAFTWAQKYGIKVVVDLHALKASQNGNEHSGSRDGYKEWGNSNIQETVDVIDFLAKRYANHQSLIAIELMNEPWAEDDTGGIPLDTLTEYYRAGHNAVRKYTSNAYVILSNRLGGGANRKELLPFASGLGDDRVVIDVHFYNAFEPKFDNMSIGDNINYIYGQRASELKEVTTSNRLPLIFVEEWSASWGNQNVGTGKDHENFANAQIEVYERGANFGWAFWSYKVKDNEYWSLQQMIENYHLNL</sequence>
<feature type="domain" description="DUF7910" evidence="7">
    <location>
        <begin position="67"/>
        <end position="205"/>
    </location>
</feature>
<dbReference type="GO" id="GO:0051015">
    <property type="term" value="F:actin filament binding"/>
    <property type="evidence" value="ECO:0007669"/>
    <property type="project" value="InterPro"/>
</dbReference>
<dbReference type="GO" id="GO:0007163">
    <property type="term" value="P:establishment or maintenance of cell polarity"/>
    <property type="evidence" value="ECO:0007669"/>
    <property type="project" value="TreeGrafter"/>
</dbReference>
<evidence type="ECO:0000256" key="2">
    <source>
        <dbReference type="ARBA" id="ARBA00022801"/>
    </source>
</evidence>
<evidence type="ECO:0000259" key="6">
    <source>
        <dbReference type="Pfam" id="PF00150"/>
    </source>
</evidence>
<evidence type="ECO:0000313" key="8">
    <source>
        <dbReference type="EMBL" id="EXB39758.1"/>
    </source>
</evidence>
<dbReference type="GO" id="GO:0005737">
    <property type="term" value="C:cytoplasm"/>
    <property type="evidence" value="ECO:0007669"/>
    <property type="project" value="TreeGrafter"/>
</dbReference>
<dbReference type="SUPFAM" id="SSF51445">
    <property type="entry name" value="(Trans)glycosidases"/>
    <property type="match status" value="1"/>
</dbReference>
<dbReference type="AlphaFoldDB" id="W9QL65"/>
<dbReference type="eggNOG" id="ENOG502QPYU">
    <property type="taxonomic scope" value="Eukaryota"/>
</dbReference>
<dbReference type="OrthoDB" id="62120at2759"/>
<dbReference type="PANTHER" id="PTHR10551">
    <property type="entry name" value="FASCIN"/>
    <property type="match status" value="1"/>
</dbReference>
<keyword evidence="2 4" id="KW-0378">Hydrolase</keyword>
<dbReference type="GO" id="GO:0004553">
    <property type="term" value="F:hydrolase activity, hydrolyzing O-glycosyl compounds"/>
    <property type="evidence" value="ECO:0007669"/>
    <property type="project" value="InterPro"/>
</dbReference>
<feature type="domain" description="Glycoside hydrolase family 5" evidence="6">
    <location>
        <begin position="235"/>
        <end position="507"/>
    </location>
</feature>
<dbReference type="Pfam" id="PF25490">
    <property type="entry name" value="DUF7910"/>
    <property type="match status" value="1"/>
</dbReference>
<evidence type="ECO:0000256" key="3">
    <source>
        <dbReference type="ARBA" id="ARBA00023295"/>
    </source>
</evidence>
<gene>
    <name evidence="8" type="ORF">L484_016602</name>
</gene>
<evidence type="ECO:0000256" key="1">
    <source>
        <dbReference type="ARBA" id="ARBA00005641"/>
    </source>
</evidence>
<dbReference type="InterPro" id="IPR010431">
    <property type="entry name" value="Fascin"/>
</dbReference>
<evidence type="ECO:0000313" key="9">
    <source>
        <dbReference type="Proteomes" id="UP000030645"/>
    </source>
</evidence>
<dbReference type="GO" id="GO:0000272">
    <property type="term" value="P:polysaccharide catabolic process"/>
    <property type="evidence" value="ECO:0007669"/>
    <property type="project" value="InterPro"/>
</dbReference>
<dbReference type="STRING" id="981085.W9QL65"/>
<dbReference type="CDD" id="cd00257">
    <property type="entry name" value="beta-trefoil_FSCN-like"/>
    <property type="match status" value="1"/>
</dbReference>
<evidence type="ECO:0000259" key="7">
    <source>
        <dbReference type="Pfam" id="PF25490"/>
    </source>
</evidence>
<dbReference type="Pfam" id="PF00150">
    <property type="entry name" value="Cellulase"/>
    <property type="match status" value="1"/>
</dbReference>
<dbReference type="Proteomes" id="UP000030645">
    <property type="component" value="Unassembled WGS sequence"/>
</dbReference>
<dbReference type="GO" id="GO:0016477">
    <property type="term" value="P:cell migration"/>
    <property type="evidence" value="ECO:0007669"/>
    <property type="project" value="TreeGrafter"/>
</dbReference>
<reference evidence="9" key="1">
    <citation type="submission" date="2013-01" db="EMBL/GenBank/DDBJ databases">
        <title>Draft Genome Sequence of a Mulberry Tree, Morus notabilis C.K. Schneid.</title>
        <authorList>
            <person name="He N."/>
            <person name="Zhao S."/>
        </authorList>
    </citation>
    <scope>NUCLEOTIDE SEQUENCE</scope>
</reference>
<dbReference type="InterPro" id="IPR017853">
    <property type="entry name" value="GH"/>
</dbReference>
<dbReference type="InterPro" id="IPR001547">
    <property type="entry name" value="Glyco_hydro_5"/>
</dbReference>
<dbReference type="GO" id="GO:0051017">
    <property type="term" value="P:actin filament bundle assembly"/>
    <property type="evidence" value="ECO:0007669"/>
    <property type="project" value="TreeGrafter"/>
</dbReference>
<name>W9QL65_9ROSA</name>
<accession>W9QL65</accession>
<dbReference type="GO" id="GO:0015629">
    <property type="term" value="C:actin cytoskeleton"/>
    <property type="evidence" value="ECO:0007669"/>
    <property type="project" value="TreeGrafter"/>
</dbReference>
<dbReference type="InterPro" id="IPR008999">
    <property type="entry name" value="Actin-crosslinking"/>
</dbReference>
<dbReference type="Gene3D" id="3.20.20.80">
    <property type="entry name" value="Glycosidases"/>
    <property type="match status" value="1"/>
</dbReference>
<feature type="signal peptide" evidence="5">
    <location>
        <begin position="1"/>
        <end position="27"/>
    </location>
</feature>
<dbReference type="EMBL" id="KE343734">
    <property type="protein sequence ID" value="EXB39758.1"/>
    <property type="molecule type" value="Genomic_DNA"/>
</dbReference>
<dbReference type="KEGG" id="mnt:21399645"/>
<comment type="similarity">
    <text evidence="1 4">Belongs to the glycosyl hydrolase 5 (cellulase A) family.</text>
</comment>
<evidence type="ECO:0000256" key="4">
    <source>
        <dbReference type="RuleBase" id="RU361153"/>
    </source>
</evidence>
<keyword evidence="5" id="KW-0732">Signal</keyword>
<organism evidence="8 9">
    <name type="scientific">Morus notabilis</name>
    <dbReference type="NCBI Taxonomy" id="981085"/>
    <lineage>
        <taxon>Eukaryota</taxon>
        <taxon>Viridiplantae</taxon>
        <taxon>Streptophyta</taxon>
        <taxon>Embryophyta</taxon>
        <taxon>Tracheophyta</taxon>
        <taxon>Spermatophyta</taxon>
        <taxon>Magnoliopsida</taxon>
        <taxon>eudicotyledons</taxon>
        <taxon>Gunneridae</taxon>
        <taxon>Pentapetalae</taxon>
        <taxon>rosids</taxon>
        <taxon>fabids</taxon>
        <taxon>Rosales</taxon>
        <taxon>Moraceae</taxon>
        <taxon>Moreae</taxon>
        <taxon>Morus</taxon>
    </lineage>
</organism>